<evidence type="ECO:0000313" key="7">
    <source>
        <dbReference type="Proteomes" id="UP001148614"/>
    </source>
</evidence>
<dbReference type="Proteomes" id="UP001148614">
    <property type="component" value="Unassembled WGS sequence"/>
</dbReference>
<dbReference type="GO" id="GO:0005524">
    <property type="term" value="F:ATP binding"/>
    <property type="evidence" value="ECO:0007669"/>
    <property type="project" value="UniProtKB-KW"/>
</dbReference>
<dbReference type="SUPFAM" id="SSF52540">
    <property type="entry name" value="P-loop containing nucleoside triphosphate hydrolases"/>
    <property type="match status" value="2"/>
</dbReference>
<dbReference type="GO" id="GO:0006281">
    <property type="term" value="P:DNA repair"/>
    <property type="evidence" value="ECO:0007669"/>
    <property type="project" value="TreeGrafter"/>
</dbReference>
<organism evidence="6 7">
    <name type="scientific">Xylaria arbuscula</name>
    <dbReference type="NCBI Taxonomy" id="114810"/>
    <lineage>
        <taxon>Eukaryota</taxon>
        <taxon>Fungi</taxon>
        <taxon>Dikarya</taxon>
        <taxon>Ascomycota</taxon>
        <taxon>Pezizomycotina</taxon>
        <taxon>Sordariomycetes</taxon>
        <taxon>Xylariomycetidae</taxon>
        <taxon>Xylariales</taxon>
        <taxon>Xylariaceae</taxon>
        <taxon>Xylaria</taxon>
    </lineage>
</organism>
<proteinExistence type="predicted"/>
<keyword evidence="3" id="KW-0067">ATP-binding</keyword>
<feature type="compositionally biased region" description="Polar residues" evidence="4">
    <location>
        <begin position="53"/>
        <end position="78"/>
    </location>
</feature>
<feature type="domain" description="Helicase ATP-binding" evidence="5">
    <location>
        <begin position="153"/>
        <end position="416"/>
    </location>
</feature>
<gene>
    <name evidence="6" type="ORF">NPX13_g7415</name>
</gene>
<keyword evidence="1" id="KW-0547">Nucleotide-binding</keyword>
<dbReference type="AlphaFoldDB" id="A0A9W8NAN1"/>
<evidence type="ECO:0000256" key="1">
    <source>
        <dbReference type="ARBA" id="ARBA00022741"/>
    </source>
</evidence>
<name>A0A9W8NAN1_9PEZI</name>
<dbReference type="SMART" id="SM00487">
    <property type="entry name" value="DEXDc"/>
    <property type="match status" value="1"/>
</dbReference>
<accession>A0A9W8NAN1</accession>
<dbReference type="InterPro" id="IPR014001">
    <property type="entry name" value="Helicase_ATP-bd"/>
</dbReference>
<keyword evidence="2" id="KW-0378">Hydrolase</keyword>
<dbReference type="GO" id="GO:0008094">
    <property type="term" value="F:ATP-dependent activity, acting on DNA"/>
    <property type="evidence" value="ECO:0007669"/>
    <property type="project" value="TreeGrafter"/>
</dbReference>
<dbReference type="InterPro" id="IPR027417">
    <property type="entry name" value="P-loop_NTPase"/>
</dbReference>
<evidence type="ECO:0000256" key="3">
    <source>
        <dbReference type="ARBA" id="ARBA00022840"/>
    </source>
</evidence>
<dbReference type="GO" id="GO:0016787">
    <property type="term" value="F:hydrolase activity"/>
    <property type="evidence" value="ECO:0007669"/>
    <property type="project" value="UniProtKB-KW"/>
</dbReference>
<keyword evidence="7" id="KW-1185">Reference proteome</keyword>
<feature type="region of interest" description="Disordered" evidence="4">
    <location>
        <begin position="223"/>
        <end position="256"/>
    </location>
</feature>
<reference evidence="6" key="1">
    <citation type="submission" date="2022-07" db="EMBL/GenBank/DDBJ databases">
        <title>Genome Sequence of Xylaria arbuscula.</title>
        <authorList>
            <person name="Buettner E."/>
        </authorList>
    </citation>
    <scope>NUCLEOTIDE SEQUENCE</scope>
    <source>
        <strain evidence="6">VT107</strain>
    </source>
</reference>
<dbReference type="PANTHER" id="PTHR45626">
    <property type="entry name" value="TRANSCRIPTION TERMINATION FACTOR 2-RELATED"/>
    <property type="match status" value="1"/>
</dbReference>
<dbReference type="InterPro" id="IPR050628">
    <property type="entry name" value="SNF2_RAD54_helicase_TF"/>
</dbReference>
<dbReference type="VEuPathDB" id="FungiDB:F4678DRAFT_455696"/>
<evidence type="ECO:0000256" key="2">
    <source>
        <dbReference type="ARBA" id="ARBA00022801"/>
    </source>
</evidence>
<feature type="compositionally biased region" description="Polar residues" evidence="4">
    <location>
        <begin position="225"/>
        <end position="247"/>
    </location>
</feature>
<evidence type="ECO:0000259" key="5">
    <source>
        <dbReference type="SMART" id="SM00487"/>
    </source>
</evidence>
<sequence length="851" mass="95171">MPINVHGVECITLYATVRTTPHKQLADNKDKTVPCVPSSAGHARYPMPKYSPSAHSSDTSTTLSPGSHCSEHIPSNSADPRPVDISGPAHSMEIIDLTSDPDELLGGQVLDALVNLDENMEREIWKLACAFTGHDFAKTDSANPEHYHRFQGLGFALKPHQLWAITRILFTYHFEKTFGVLLADGMGVGKTFESSCGIILTPYIRLAAQDVKLDRKHEKGRHLIPSTSACPQGPNSECPSGTPTSRVASKRSCRNPRTIRTPRAVVPAAMQHWEQDTVNSEKMLLKLNGKQTGDNSHIIMIMPTSSALAGIQKESVVIVELDDGTEVLEPFFIKPGWVVMDEAHNQITENTIVWRFITDKLINRSASPTYLVSVSGTPIRRSPHALKPFLSCVTSPAVQNWNEPPSYNPLEDFDERVKESNWLVNHRGNAASADSAIRATYEQRFSGCKVLGKKVLKPYIIQRQSHYKFFGSLIIPLPKMNAKIIECSNFPGTYLEDIRKLANMSKEQLDMRLQKRLASWQALNHSIRGPRPTMENVISEIDRGFGSQGSFYELGLCATFPALAPMLLRGQPSHFRSQDIEGNLNAMSDADLREHALWPYLDTIRDGSQKMGFIAQKVQEMLSDRERHRDVLDPRRILQKKMITFAVSPMTAFLIAFILRKDFPSVRQTLVLAKDPPSRRGALYAPFCRMTDEEVLEDRDPEDPLILITTARISGEGFNLTRANYAIMTEPAFAKQVEDQAFHRVHRYGQQATTHLFTLYIAAAVRAVKDPHGRVRGPAQTTLGPDVDSLGSHSTRSVSAFQAWLNSEDHHGRGTSGQSRASAKQLLRPYKFIKQMQILRQFRIEGQTDKA</sequence>
<dbReference type="GO" id="GO:0005634">
    <property type="term" value="C:nucleus"/>
    <property type="evidence" value="ECO:0007669"/>
    <property type="project" value="TreeGrafter"/>
</dbReference>
<feature type="region of interest" description="Disordered" evidence="4">
    <location>
        <begin position="25"/>
        <end position="85"/>
    </location>
</feature>
<evidence type="ECO:0000256" key="4">
    <source>
        <dbReference type="SAM" id="MobiDB-lite"/>
    </source>
</evidence>
<comment type="caution">
    <text evidence="6">The sequence shown here is derived from an EMBL/GenBank/DDBJ whole genome shotgun (WGS) entry which is preliminary data.</text>
</comment>
<feature type="region of interest" description="Disordered" evidence="4">
    <location>
        <begin position="772"/>
        <end position="791"/>
    </location>
</feature>
<dbReference type="EMBL" id="JANPWZ010001455">
    <property type="protein sequence ID" value="KAJ3565681.1"/>
    <property type="molecule type" value="Genomic_DNA"/>
</dbReference>
<evidence type="ECO:0000313" key="6">
    <source>
        <dbReference type="EMBL" id="KAJ3565681.1"/>
    </source>
</evidence>
<dbReference type="Gene3D" id="3.40.50.300">
    <property type="entry name" value="P-loop containing nucleotide triphosphate hydrolases"/>
    <property type="match status" value="2"/>
</dbReference>
<protein>
    <recommendedName>
        <fullName evidence="5">Helicase ATP-binding domain-containing protein</fullName>
    </recommendedName>
</protein>